<reference evidence="9" key="1">
    <citation type="journal article" date="2021" name="Nat. Microbiol.">
        <title>Cocultivation of an ultrasmall environmental parasitic bacterium with lytic ability against bacteria associated with wastewater foams.</title>
        <authorList>
            <person name="Batinovic S."/>
            <person name="Rose J.J.A."/>
            <person name="Ratcliffe J."/>
            <person name="Seviour R.J."/>
            <person name="Petrovski S."/>
        </authorList>
    </citation>
    <scope>NUCLEOTIDE SEQUENCE</scope>
    <source>
        <strain evidence="9">JR1</strain>
    </source>
</reference>
<keyword evidence="4 5" id="KW-0687">Ribonucleoprotein</keyword>
<evidence type="ECO:0000256" key="5">
    <source>
        <dbReference type="HAMAP-Rule" id="MF_01334"/>
    </source>
</evidence>
<dbReference type="InterPro" id="IPR020056">
    <property type="entry name" value="Rbsml_bL25/Gln-tRNA_synth_N"/>
</dbReference>
<organism evidence="9 10">
    <name type="scientific">Candidatus Mycosynbacter amalyticus</name>
    <dbReference type="NCBI Taxonomy" id="2665156"/>
    <lineage>
        <taxon>Bacteria</taxon>
        <taxon>Candidatus Saccharimonadota</taxon>
        <taxon>Candidatus Saccharimonadota incertae sedis</taxon>
        <taxon>Candidatus Mycosynbacter</taxon>
    </lineage>
</organism>
<dbReference type="Pfam" id="PF14693">
    <property type="entry name" value="Ribosomal_TL5_C"/>
    <property type="match status" value="1"/>
</dbReference>
<keyword evidence="2 5" id="KW-0694">RNA-binding</keyword>
<dbReference type="InterPro" id="IPR001021">
    <property type="entry name" value="Ribosomal_bL25_long"/>
</dbReference>
<dbReference type="KEGG" id="mama:GII36_04305"/>
<evidence type="ECO:0000259" key="7">
    <source>
        <dbReference type="Pfam" id="PF01386"/>
    </source>
</evidence>
<protein>
    <recommendedName>
        <fullName evidence="5">Large ribosomal subunit protein bL25</fullName>
    </recommendedName>
    <alternativeName>
        <fullName evidence="5">General stress protein CTC</fullName>
    </alternativeName>
</protein>
<dbReference type="Gene3D" id="2.40.240.10">
    <property type="entry name" value="Ribosomal Protein L25, Chain P"/>
    <property type="match status" value="1"/>
</dbReference>
<evidence type="ECO:0000256" key="1">
    <source>
        <dbReference type="ARBA" id="ARBA00022730"/>
    </source>
</evidence>
<accession>A0A857MPN9</accession>
<dbReference type="PANTHER" id="PTHR33284:SF1">
    <property type="entry name" value="RIBOSOMAL PROTEIN L25_GLN-TRNA SYNTHETASE, ANTI-CODON-BINDING DOMAIN-CONTAINING PROTEIN"/>
    <property type="match status" value="1"/>
</dbReference>
<evidence type="ECO:0000313" key="10">
    <source>
        <dbReference type="Proteomes" id="UP001059824"/>
    </source>
</evidence>
<keyword evidence="10" id="KW-1185">Reference proteome</keyword>
<comment type="similarity">
    <text evidence="5">Belongs to the bacterial ribosomal protein bL25 family. CTC subfamily.</text>
</comment>
<dbReference type="AlphaFoldDB" id="A0A857MPN9"/>
<dbReference type="CDD" id="cd00495">
    <property type="entry name" value="Ribosomal_L25_TL5_CTC"/>
    <property type="match status" value="1"/>
</dbReference>
<keyword evidence="1 5" id="KW-0699">rRNA-binding</keyword>
<comment type="function">
    <text evidence="5">This is one of the proteins that binds to the 5S RNA in the ribosome where it forms part of the central protuberance.</text>
</comment>
<feature type="domain" description="Large ribosomal subunit protein bL25 L25" evidence="7">
    <location>
        <begin position="7"/>
        <end position="92"/>
    </location>
</feature>
<evidence type="ECO:0000259" key="8">
    <source>
        <dbReference type="Pfam" id="PF14693"/>
    </source>
</evidence>
<keyword evidence="3 5" id="KW-0689">Ribosomal protein</keyword>
<name>A0A857MPN9_9BACT</name>
<evidence type="ECO:0000313" key="9">
    <source>
        <dbReference type="EMBL" id="QHN43051.1"/>
    </source>
</evidence>
<dbReference type="GO" id="GO:0003735">
    <property type="term" value="F:structural constituent of ribosome"/>
    <property type="evidence" value="ECO:0007669"/>
    <property type="project" value="InterPro"/>
</dbReference>
<sequence>MGNKIELKLDEREVHGKKVAQLRKQSIVPAVVYGPGMKPVSVQADHNVLKKVHQQAGSHSPVHLTIGSKKRIAMIKDVEFDVVKHTINHVSFHAVKANEPVNAEIPIHLIGQGESEAEKAGLIVLQSLEKIEVKALPMDLPEAFEVSIAELKEAGDKLTVADITVPTNVEIVDNDDGREGTADDEVTIMDLAIASVYEPSALQAANDAAGGDAEDASADSVEAEKGSEEETSEEKSE</sequence>
<feature type="region of interest" description="Disordered" evidence="6">
    <location>
        <begin position="204"/>
        <end position="237"/>
    </location>
</feature>
<dbReference type="InterPro" id="IPR037121">
    <property type="entry name" value="Ribosomal_bL25_C"/>
</dbReference>
<dbReference type="RefSeq" id="WP_260762831.1">
    <property type="nucleotide sequence ID" value="NZ_CP045921.1"/>
</dbReference>
<evidence type="ECO:0000256" key="6">
    <source>
        <dbReference type="SAM" id="MobiDB-lite"/>
    </source>
</evidence>
<dbReference type="PANTHER" id="PTHR33284">
    <property type="entry name" value="RIBOSOMAL PROTEIN L25/GLN-TRNA SYNTHETASE, ANTI-CODON-BINDING DOMAIN-CONTAINING PROTEIN"/>
    <property type="match status" value="1"/>
</dbReference>
<dbReference type="SUPFAM" id="SSF50715">
    <property type="entry name" value="Ribosomal protein L25-like"/>
    <property type="match status" value="1"/>
</dbReference>
<dbReference type="GO" id="GO:0008097">
    <property type="term" value="F:5S rRNA binding"/>
    <property type="evidence" value="ECO:0007669"/>
    <property type="project" value="InterPro"/>
</dbReference>
<dbReference type="InterPro" id="IPR020057">
    <property type="entry name" value="Ribosomal_bL25_b-dom"/>
</dbReference>
<dbReference type="InterPro" id="IPR011035">
    <property type="entry name" value="Ribosomal_bL25/Gln-tRNA_synth"/>
</dbReference>
<dbReference type="EMBL" id="CP045921">
    <property type="protein sequence ID" value="QHN43051.1"/>
    <property type="molecule type" value="Genomic_DNA"/>
</dbReference>
<dbReference type="NCBIfam" id="TIGR00731">
    <property type="entry name" value="bL25_bact_ctc"/>
    <property type="match status" value="1"/>
</dbReference>
<comment type="subunit">
    <text evidence="5">Part of the 50S ribosomal subunit; part of the 5S rRNA/L5/L18/L25 subcomplex. Contacts the 5S rRNA. Binds to the 5S rRNA independently of L5 and L18.</text>
</comment>
<proteinExistence type="inferred from homology"/>
<feature type="compositionally biased region" description="Basic and acidic residues" evidence="6">
    <location>
        <begin position="222"/>
        <end position="237"/>
    </location>
</feature>
<dbReference type="HAMAP" id="MF_01334">
    <property type="entry name" value="Ribosomal_bL25_CTC"/>
    <property type="match status" value="1"/>
</dbReference>
<dbReference type="GO" id="GO:0022625">
    <property type="term" value="C:cytosolic large ribosomal subunit"/>
    <property type="evidence" value="ECO:0007669"/>
    <property type="project" value="TreeGrafter"/>
</dbReference>
<evidence type="ECO:0000256" key="2">
    <source>
        <dbReference type="ARBA" id="ARBA00022884"/>
    </source>
</evidence>
<dbReference type="Pfam" id="PF01386">
    <property type="entry name" value="Ribosomal_L25p"/>
    <property type="match status" value="1"/>
</dbReference>
<gene>
    <name evidence="5" type="primary">rplY</name>
    <name evidence="5" type="synonym">ctc</name>
    <name evidence="9" type="ORF">GII36_04305</name>
</gene>
<evidence type="ECO:0000256" key="3">
    <source>
        <dbReference type="ARBA" id="ARBA00022980"/>
    </source>
</evidence>
<dbReference type="InterPro" id="IPR029751">
    <property type="entry name" value="Ribosomal_L25_dom"/>
</dbReference>
<feature type="domain" description="Large ribosomal subunit protein bL25 beta" evidence="8">
    <location>
        <begin position="101"/>
        <end position="176"/>
    </location>
</feature>
<dbReference type="Gene3D" id="2.170.120.20">
    <property type="entry name" value="Ribosomal protein L25, beta domain"/>
    <property type="match status" value="1"/>
</dbReference>
<dbReference type="GO" id="GO:0006412">
    <property type="term" value="P:translation"/>
    <property type="evidence" value="ECO:0007669"/>
    <property type="project" value="UniProtKB-UniRule"/>
</dbReference>
<dbReference type="Proteomes" id="UP001059824">
    <property type="component" value="Chromosome"/>
</dbReference>
<dbReference type="InterPro" id="IPR020930">
    <property type="entry name" value="Ribosomal_uL5_bac-type"/>
</dbReference>
<evidence type="ECO:0000256" key="4">
    <source>
        <dbReference type="ARBA" id="ARBA00023274"/>
    </source>
</evidence>